<protein>
    <submittedName>
        <fullName evidence="1">Uncharacterized protein</fullName>
    </submittedName>
</protein>
<dbReference type="AlphaFoldDB" id="A0A8J2H8Z8"/>
<reference evidence="1" key="1">
    <citation type="submission" date="2021-04" db="EMBL/GenBank/DDBJ databases">
        <authorList>
            <person name="Chebbi M.A.C M."/>
        </authorList>
    </citation>
    <scope>NUCLEOTIDE SEQUENCE</scope>
</reference>
<evidence type="ECO:0000313" key="2">
    <source>
        <dbReference type="Proteomes" id="UP000786811"/>
    </source>
</evidence>
<comment type="caution">
    <text evidence="1">The sequence shown here is derived from an EMBL/GenBank/DDBJ whole genome shotgun (WGS) entry which is preliminary data.</text>
</comment>
<dbReference type="EMBL" id="CAJNRD030001119">
    <property type="protein sequence ID" value="CAG5087690.1"/>
    <property type="molecule type" value="Genomic_DNA"/>
</dbReference>
<proteinExistence type="predicted"/>
<evidence type="ECO:0000313" key="1">
    <source>
        <dbReference type="EMBL" id="CAG5087690.1"/>
    </source>
</evidence>
<keyword evidence="2" id="KW-1185">Reference proteome</keyword>
<accession>A0A8J2H8Z8</accession>
<gene>
    <name evidence="1" type="ORF">HICCMSTLAB_LOCUS4579</name>
</gene>
<name>A0A8J2H8Z8_COTCN</name>
<sequence>MRDEMLLESNLESWNKNGPRFAELSPLWRTVFGCVITCDRTWWMMRRELDQLNRKLALPHYTLDAQQYPNTRLFYFMSLLLVKKTPRSVIRFIYTLQNDKTEADRPSRFVPVHRKFILKFSTLLDIYIYTLTRNSGDTAVVGMLACFVYTHIHRNLVPRVLIHTNTTLNQLCLYCCCICVVVCW</sequence>
<organism evidence="1 2">
    <name type="scientific">Cotesia congregata</name>
    <name type="common">Parasitoid wasp</name>
    <name type="synonym">Apanteles congregatus</name>
    <dbReference type="NCBI Taxonomy" id="51543"/>
    <lineage>
        <taxon>Eukaryota</taxon>
        <taxon>Metazoa</taxon>
        <taxon>Ecdysozoa</taxon>
        <taxon>Arthropoda</taxon>
        <taxon>Hexapoda</taxon>
        <taxon>Insecta</taxon>
        <taxon>Pterygota</taxon>
        <taxon>Neoptera</taxon>
        <taxon>Endopterygota</taxon>
        <taxon>Hymenoptera</taxon>
        <taxon>Apocrita</taxon>
        <taxon>Ichneumonoidea</taxon>
        <taxon>Braconidae</taxon>
        <taxon>Microgastrinae</taxon>
        <taxon>Cotesia</taxon>
    </lineage>
</organism>
<dbReference type="Proteomes" id="UP000786811">
    <property type="component" value="Unassembled WGS sequence"/>
</dbReference>